<name>A0A0E9TUT4_ANGAN</name>
<accession>A0A0E9TUT4</accession>
<reference evidence="1" key="1">
    <citation type="submission" date="2014-11" db="EMBL/GenBank/DDBJ databases">
        <authorList>
            <person name="Amaro Gonzalez C."/>
        </authorList>
    </citation>
    <scope>NUCLEOTIDE SEQUENCE</scope>
</reference>
<protein>
    <submittedName>
        <fullName evidence="1">Uncharacterized protein</fullName>
    </submittedName>
</protein>
<dbReference type="AlphaFoldDB" id="A0A0E9TUT4"/>
<evidence type="ECO:0000313" key="1">
    <source>
        <dbReference type="EMBL" id="JAH57306.1"/>
    </source>
</evidence>
<proteinExistence type="predicted"/>
<dbReference type="EMBL" id="GBXM01051271">
    <property type="protein sequence ID" value="JAH57306.1"/>
    <property type="molecule type" value="Transcribed_RNA"/>
</dbReference>
<organism evidence="1">
    <name type="scientific">Anguilla anguilla</name>
    <name type="common">European freshwater eel</name>
    <name type="synonym">Muraena anguilla</name>
    <dbReference type="NCBI Taxonomy" id="7936"/>
    <lineage>
        <taxon>Eukaryota</taxon>
        <taxon>Metazoa</taxon>
        <taxon>Chordata</taxon>
        <taxon>Craniata</taxon>
        <taxon>Vertebrata</taxon>
        <taxon>Euteleostomi</taxon>
        <taxon>Actinopterygii</taxon>
        <taxon>Neopterygii</taxon>
        <taxon>Teleostei</taxon>
        <taxon>Anguilliformes</taxon>
        <taxon>Anguillidae</taxon>
        <taxon>Anguilla</taxon>
    </lineage>
</organism>
<reference evidence="1" key="2">
    <citation type="journal article" date="2015" name="Fish Shellfish Immunol.">
        <title>Early steps in the European eel (Anguilla anguilla)-Vibrio vulnificus interaction in the gills: Role of the RtxA13 toxin.</title>
        <authorList>
            <person name="Callol A."/>
            <person name="Pajuelo D."/>
            <person name="Ebbesson L."/>
            <person name="Teles M."/>
            <person name="MacKenzie S."/>
            <person name="Amaro C."/>
        </authorList>
    </citation>
    <scope>NUCLEOTIDE SEQUENCE</scope>
</reference>
<sequence length="20" mass="2342">MKGLTFCTVFSMFIICLCRK</sequence>